<comment type="caution">
    <text evidence="2">The sequence shown here is derived from an EMBL/GenBank/DDBJ whole genome shotgun (WGS) entry which is preliminary data.</text>
</comment>
<dbReference type="Proteomes" id="UP000593566">
    <property type="component" value="Unassembled WGS sequence"/>
</dbReference>
<evidence type="ECO:0000313" key="3">
    <source>
        <dbReference type="Proteomes" id="UP000593566"/>
    </source>
</evidence>
<sequence length="124" mass="13604">MEHTSGHQRAHLPRSLAELDYDQGTDLRHIDDKDLNCHDDHPKPCFLLHGIQAQQLQVIVLTSGVDDGDLFTSEANTPTTASNSTLPSSRGSPTLSQLASSSFRYISHVFCSDSVERGRTQGTK</sequence>
<feature type="compositionally biased region" description="Polar residues" evidence="1">
    <location>
        <begin position="73"/>
        <end position="97"/>
    </location>
</feature>
<dbReference type="GeneID" id="59328936"/>
<protein>
    <submittedName>
        <fullName evidence="2">Uncharacterized protein</fullName>
    </submittedName>
</protein>
<name>A0A8H6CI72_9LECA</name>
<dbReference type="AlphaFoldDB" id="A0A8H6CI72"/>
<organism evidence="2 3">
    <name type="scientific">Letharia lupina</name>
    <dbReference type="NCBI Taxonomy" id="560253"/>
    <lineage>
        <taxon>Eukaryota</taxon>
        <taxon>Fungi</taxon>
        <taxon>Dikarya</taxon>
        <taxon>Ascomycota</taxon>
        <taxon>Pezizomycotina</taxon>
        <taxon>Lecanoromycetes</taxon>
        <taxon>OSLEUM clade</taxon>
        <taxon>Lecanoromycetidae</taxon>
        <taxon>Lecanorales</taxon>
        <taxon>Lecanorineae</taxon>
        <taxon>Parmeliaceae</taxon>
        <taxon>Letharia</taxon>
    </lineage>
</organism>
<reference evidence="2 3" key="1">
    <citation type="journal article" date="2020" name="Genomics">
        <title>Complete, high-quality genomes from long-read metagenomic sequencing of two wolf lichen thalli reveals enigmatic genome architecture.</title>
        <authorList>
            <person name="McKenzie S.K."/>
            <person name="Walston R.F."/>
            <person name="Allen J.L."/>
        </authorList>
    </citation>
    <scope>NUCLEOTIDE SEQUENCE [LARGE SCALE GENOMIC DNA]</scope>
    <source>
        <strain evidence="2">WasteWater1</strain>
    </source>
</reference>
<feature type="region of interest" description="Disordered" evidence="1">
    <location>
        <begin position="70"/>
        <end position="97"/>
    </location>
</feature>
<dbReference type="RefSeq" id="XP_037152891.1">
    <property type="nucleotide sequence ID" value="XM_037291456.1"/>
</dbReference>
<proteinExistence type="predicted"/>
<gene>
    <name evidence="2" type="ORF">HO133_000517</name>
</gene>
<dbReference type="EMBL" id="JACCJB010000010">
    <property type="protein sequence ID" value="KAF6223674.1"/>
    <property type="molecule type" value="Genomic_DNA"/>
</dbReference>
<accession>A0A8H6CI72</accession>
<evidence type="ECO:0000313" key="2">
    <source>
        <dbReference type="EMBL" id="KAF6223674.1"/>
    </source>
</evidence>
<evidence type="ECO:0000256" key="1">
    <source>
        <dbReference type="SAM" id="MobiDB-lite"/>
    </source>
</evidence>
<keyword evidence="3" id="KW-1185">Reference proteome</keyword>